<protein>
    <submittedName>
        <fullName evidence="1">Uncharacterized protein</fullName>
    </submittedName>
</protein>
<dbReference type="EMBL" id="JARRTL010000007">
    <property type="protein sequence ID" value="MEC0484473.1"/>
    <property type="molecule type" value="Genomic_DNA"/>
</dbReference>
<dbReference type="Proteomes" id="UP001341297">
    <property type="component" value="Unassembled WGS sequence"/>
</dbReference>
<name>A0ABU6H4P6_9BACI</name>
<comment type="caution">
    <text evidence="1">The sequence shown here is derived from an EMBL/GenBank/DDBJ whole genome shotgun (WGS) entry which is preliminary data.</text>
</comment>
<sequence>MNMVKPLLEETETVSATYMFLSSISAKDKADRLNAPLKSILKELNEFDKKLKSEIEGQKGMIITKIKEELDHKSENRKTVITRMKQDNEQFASSYHDIIENLRKQSVTLYYKKNKPLD</sequence>
<reference evidence="1 2" key="1">
    <citation type="submission" date="2023-03" db="EMBL/GenBank/DDBJ databases">
        <title>Agriculturally important microbes genome sequencing.</title>
        <authorList>
            <person name="Dunlap C."/>
        </authorList>
    </citation>
    <scope>NUCLEOTIDE SEQUENCE [LARGE SCALE GENOMIC DNA]</scope>
    <source>
        <strain evidence="1 2">CBP-3203</strain>
    </source>
</reference>
<dbReference type="RefSeq" id="WP_231592078.1">
    <property type="nucleotide sequence ID" value="NZ_CP023481.1"/>
</dbReference>
<accession>A0ABU6H4P6</accession>
<organism evidence="1 2">
    <name type="scientific">Bacillus glycinifermentans</name>
    <dbReference type="NCBI Taxonomy" id="1664069"/>
    <lineage>
        <taxon>Bacteria</taxon>
        <taxon>Bacillati</taxon>
        <taxon>Bacillota</taxon>
        <taxon>Bacilli</taxon>
        <taxon>Bacillales</taxon>
        <taxon>Bacillaceae</taxon>
        <taxon>Bacillus</taxon>
    </lineage>
</organism>
<keyword evidence="2" id="KW-1185">Reference proteome</keyword>
<evidence type="ECO:0000313" key="2">
    <source>
        <dbReference type="Proteomes" id="UP001341297"/>
    </source>
</evidence>
<gene>
    <name evidence="1" type="ORF">P8828_06360</name>
</gene>
<proteinExistence type="predicted"/>
<evidence type="ECO:0000313" key="1">
    <source>
        <dbReference type="EMBL" id="MEC0484473.1"/>
    </source>
</evidence>